<dbReference type="OrthoDB" id="5294582at2"/>
<keyword evidence="1" id="KW-0472">Membrane</keyword>
<keyword evidence="4" id="KW-1185">Reference proteome</keyword>
<dbReference type="RefSeq" id="WP_070069890.1">
    <property type="nucleotide sequence ID" value="NZ_MKKK01000023.1"/>
</dbReference>
<dbReference type="NCBIfam" id="TIGR02098">
    <property type="entry name" value="MJ0042_CXXC"/>
    <property type="match status" value="1"/>
</dbReference>
<proteinExistence type="predicted"/>
<dbReference type="Proteomes" id="UP000185895">
    <property type="component" value="Unassembled WGS sequence"/>
</dbReference>
<feature type="transmembrane region" description="Helical" evidence="1">
    <location>
        <begin position="147"/>
        <end position="166"/>
    </location>
</feature>
<evidence type="ECO:0000313" key="3">
    <source>
        <dbReference type="EMBL" id="OEY95855.1"/>
    </source>
</evidence>
<dbReference type="EMBL" id="MKKK01000023">
    <property type="protein sequence ID" value="OEY95855.1"/>
    <property type="molecule type" value="Genomic_DNA"/>
</dbReference>
<name>A0A1E7R994_9GAMM</name>
<protein>
    <recommendedName>
        <fullName evidence="2">Zinc finger/thioredoxin putative domain-containing protein</fullName>
    </recommendedName>
</protein>
<comment type="caution">
    <text evidence="3">The sequence shown here is derived from an EMBL/GenBank/DDBJ whole genome shotgun (WGS) entry which is preliminary data.</text>
</comment>
<gene>
    <name evidence="3" type="ORF">BJI46_02755</name>
</gene>
<sequence>MRYLSQCPSCQTIYRLSLSQINISDGRVKCAQCQHIFNALSNFILDPRQSISTEMDERVISVPEATTPSTSETCTKKIHNRHQQYVSEFMHYRVEGSKLNLQTYLNNLNRINPTPDESRKENILQTPYNPLIIQKKYNKIINLNQQFLPIKIILILLSIFFLLIIYQTIR</sequence>
<accession>A0A1E7R994</accession>
<keyword evidence="1" id="KW-0812">Transmembrane</keyword>
<dbReference type="Pfam" id="PF13719">
    <property type="entry name" value="Zn_ribbon_5"/>
    <property type="match status" value="1"/>
</dbReference>
<evidence type="ECO:0000259" key="2">
    <source>
        <dbReference type="Pfam" id="PF13719"/>
    </source>
</evidence>
<feature type="domain" description="Zinc finger/thioredoxin putative" evidence="2">
    <location>
        <begin position="6"/>
        <end position="39"/>
    </location>
</feature>
<dbReference type="STRING" id="1262585.BJI46_02755"/>
<dbReference type="AlphaFoldDB" id="A0A1E7R994"/>
<organism evidence="3 4">
    <name type="scientific">Acinetobacter qingfengensis</name>
    <dbReference type="NCBI Taxonomy" id="1262585"/>
    <lineage>
        <taxon>Bacteria</taxon>
        <taxon>Pseudomonadati</taxon>
        <taxon>Pseudomonadota</taxon>
        <taxon>Gammaproteobacteria</taxon>
        <taxon>Moraxellales</taxon>
        <taxon>Moraxellaceae</taxon>
        <taxon>Acinetobacter</taxon>
    </lineage>
</organism>
<evidence type="ECO:0000313" key="4">
    <source>
        <dbReference type="Proteomes" id="UP000185895"/>
    </source>
</evidence>
<dbReference type="InterPro" id="IPR011723">
    <property type="entry name" value="Znf/thioredoxin_put"/>
</dbReference>
<reference evidence="3 4" key="1">
    <citation type="submission" date="2016-09" db="EMBL/GenBank/DDBJ databases">
        <authorList>
            <person name="Capua I."/>
            <person name="De Benedictis P."/>
            <person name="Joannis T."/>
            <person name="Lombin L.H."/>
            <person name="Cattoli G."/>
        </authorList>
    </citation>
    <scope>NUCLEOTIDE SEQUENCE [LARGE SCALE GENOMIC DNA]</scope>
    <source>
        <strain evidence="3 4">ANC 4671</strain>
    </source>
</reference>
<keyword evidence="1" id="KW-1133">Transmembrane helix</keyword>
<evidence type="ECO:0000256" key="1">
    <source>
        <dbReference type="SAM" id="Phobius"/>
    </source>
</evidence>